<reference evidence="3 4" key="1">
    <citation type="journal article" date="2021" name="Elife">
        <title>Chloroplast acquisition without the gene transfer in kleptoplastic sea slugs, Plakobranchus ocellatus.</title>
        <authorList>
            <person name="Maeda T."/>
            <person name="Takahashi S."/>
            <person name="Yoshida T."/>
            <person name="Shimamura S."/>
            <person name="Takaki Y."/>
            <person name="Nagai Y."/>
            <person name="Toyoda A."/>
            <person name="Suzuki Y."/>
            <person name="Arimoto A."/>
            <person name="Ishii H."/>
            <person name="Satoh N."/>
            <person name="Nishiyama T."/>
            <person name="Hasebe M."/>
            <person name="Maruyama T."/>
            <person name="Minagawa J."/>
            <person name="Obokata J."/>
            <person name="Shigenobu S."/>
        </authorList>
    </citation>
    <scope>NUCLEOTIDE SEQUENCE [LARGE SCALE GENOMIC DNA]</scope>
</reference>
<evidence type="ECO:0000256" key="2">
    <source>
        <dbReference type="SAM" id="Phobius"/>
    </source>
</evidence>
<keyword evidence="4" id="KW-1185">Reference proteome</keyword>
<organism evidence="3 4">
    <name type="scientific">Plakobranchus ocellatus</name>
    <dbReference type="NCBI Taxonomy" id="259542"/>
    <lineage>
        <taxon>Eukaryota</taxon>
        <taxon>Metazoa</taxon>
        <taxon>Spiralia</taxon>
        <taxon>Lophotrochozoa</taxon>
        <taxon>Mollusca</taxon>
        <taxon>Gastropoda</taxon>
        <taxon>Heterobranchia</taxon>
        <taxon>Euthyneura</taxon>
        <taxon>Panpulmonata</taxon>
        <taxon>Sacoglossa</taxon>
        <taxon>Placobranchoidea</taxon>
        <taxon>Plakobranchidae</taxon>
        <taxon>Plakobranchus</taxon>
    </lineage>
</organism>
<feature type="compositionally biased region" description="Basic and acidic residues" evidence="1">
    <location>
        <begin position="387"/>
        <end position="400"/>
    </location>
</feature>
<feature type="transmembrane region" description="Helical" evidence="2">
    <location>
        <begin position="12"/>
        <end position="37"/>
    </location>
</feature>
<dbReference type="Proteomes" id="UP000735302">
    <property type="component" value="Unassembled WGS sequence"/>
</dbReference>
<dbReference type="AlphaFoldDB" id="A0AAV3XV07"/>
<dbReference type="EMBL" id="BLXT01000154">
    <property type="protein sequence ID" value="GFN74644.1"/>
    <property type="molecule type" value="Genomic_DNA"/>
</dbReference>
<feature type="compositionally biased region" description="Basic and acidic residues" evidence="1">
    <location>
        <begin position="455"/>
        <end position="480"/>
    </location>
</feature>
<sequence>MAAVTSSPTDWTLLYALVGAAGGLLLIIILVTAIVCFKQYKAKQSPFRGRLEPTGLTPRSPRHMNGYTGMMFKPSSKITDSGIPENDAPVNVMQLLRKDLLSVGGRDSPSSSVLLTVNTPPQLFNVRETDSHAPEPSIESMSVMKNYHVLGGANQDFGDLPLDERESTRTPVMVLPVRRPGLAAEEEVDDYDDDDDDLMVDTPGRSKLVAAKQTLFGEDALCPVTRLPGIAEDIASNDRFQVGGRRVTSEGVTVDMGQADIEAKSKKKKNKKRKTENIEEIKETEDATDGSQIAAPNITTTTSTAQDGSIVTTTTIAAPGGGANNIVFVCEDGTPLPPRTPTPPHQVETVRDKDSKLRVKVQRRASLTPNSRQQNEQGKAAAVPAETPRDTRGPREQDRGLDSYVADIVFSTPVPPKKVESGVGPVSRETNEVRSKRGSKISSARAQNLRNKNTAKLECRRGEPEKDKQGGKEGDKDATDGKTTPKKSKVNTVPEPEEFARPGSSLKLTRVAISALEPIVTSRTPRKIENEVYDSPGRHSLKSPASRPTTPGQVQEKDKKDQGQSRKLWLDPTHPTTDVWGKVNSMWKEGQAWPGDK</sequence>
<comment type="caution">
    <text evidence="3">The sequence shown here is derived from an EMBL/GenBank/DDBJ whole genome shotgun (WGS) entry which is preliminary data.</text>
</comment>
<keyword evidence="2" id="KW-1133">Transmembrane helix</keyword>
<keyword evidence="2" id="KW-0472">Membrane</keyword>
<feature type="compositionally biased region" description="Pro residues" evidence="1">
    <location>
        <begin position="335"/>
        <end position="344"/>
    </location>
</feature>
<evidence type="ECO:0000256" key="1">
    <source>
        <dbReference type="SAM" id="MobiDB-lite"/>
    </source>
</evidence>
<name>A0AAV3XV07_9GAST</name>
<proteinExistence type="predicted"/>
<evidence type="ECO:0000313" key="4">
    <source>
        <dbReference type="Proteomes" id="UP000735302"/>
    </source>
</evidence>
<feature type="compositionally biased region" description="Basic residues" evidence="1">
    <location>
        <begin position="265"/>
        <end position="274"/>
    </location>
</feature>
<evidence type="ECO:0000313" key="3">
    <source>
        <dbReference type="EMBL" id="GFN74644.1"/>
    </source>
</evidence>
<feature type="compositionally biased region" description="Basic and acidic residues" evidence="1">
    <location>
        <begin position="275"/>
        <end position="285"/>
    </location>
</feature>
<feature type="compositionally biased region" description="Polar residues" evidence="1">
    <location>
        <begin position="365"/>
        <end position="377"/>
    </location>
</feature>
<accession>A0AAV3XV07</accession>
<keyword evidence="2" id="KW-0812">Transmembrane</keyword>
<protein>
    <submittedName>
        <fullName evidence="3">Uncharacterized protein</fullName>
    </submittedName>
</protein>
<feature type="region of interest" description="Disordered" evidence="1">
    <location>
        <begin position="414"/>
        <end position="583"/>
    </location>
</feature>
<gene>
    <name evidence="3" type="ORF">PoB_000115000</name>
</gene>
<feature type="region of interest" description="Disordered" evidence="1">
    <location>
        <begin position="264"/>
        <end position="301"/>
    </location>
</feature>
<feature type="compositionally biased region" description="Basic and acidic residues" evidence="1">
    <location>
        <begin position="348"/>
        <end position="357"/>
    </location>
</feature>
<feature type="compositionally biased region" description="Basic and acidic residues" evidence="1">
    <location>
        <begin position="555"/>
        <end position="564"/>
    </location>
</feature>
<feature type="compositionally biased region" description="Polar residues" evidence="1">
    <location>
        <begin position="440"/>
        <end position="454"/>
    </location>
</feature>
<feature type="region of interest" description="Disordered" evidence="1">
    <location>
        <begin position="332"/>
        <end position="400"/>
    </location>
</feature>